<dbReference type="InterPro" id="IPR055097">
    <property type="entry name" value="Ig_NUP210_2nd"/>
</dbReference>
<evidence type="ECO:0000259" key="7">
    <source>
        <dbReference type="Pfam" id="PF24991"/>
    </source>
</evidence>
<dbReference type="Proteomes" id="UP000827092">
    <property type="component" value="Unassembled WGS sequence"/>
</dbReference>
<evidence type="ECO:0000259" key="6">
    <source>
        <dbReference type="Pfam" id="PF24935"/>
    </source>
</evidence>
<name>A0AAV6TT97_9ARAC</name>
<dbReference type="InterPro" id="IPR045197">
    <property type="entry name" value="NUP210-like"/>
</dbReference>
<sequence length="934" mass="104201">MIPGFLLLLLACLCPQHAATKLVLYPPRVFLPYNYGIPSNITVSVVGGIHCSFEWWSKNPNIVAVDPICVSEDCCREAVVSVVSSSSLRISTKIIAVAKGHSENRILECDVVTDTPTSIELNTFNEGPHLNGEPAVVTIVAKDKYNNVFNSINGLNFQWTATSETHQIDTNVEDGSEEKEPEFLLETLPNPSKYNSELQRRGLLGHTVLFIPKRLGLHSITASLKRRDLIDLITPISHIFVRLPVQVRPSYEINLIEFANVDITVKKDNGNAVGIISFQKHSFDDNLVHQMDSYKESGLYLENGTIKVTGIGAGIGDFKIAIPNLNDEHLSLKEHELLSKIQVVKPAKLGFRISNGDFNTLEEMQIYVVSVEVFDEDGNVIYPSENLRIITTFLPSSLFYVNSTTSNGTYHVVQALVPGKGTIKAEFKGVLKPDNTLFKKYDLSTSLEVTICQKLEISPKFLLLPKTSNSVPLHKIRVMATGGTGNYKWSTDTSEEMASINFDGEISHAGFLNIYNESDFNVILSDSNNPNFLTKSLVSVQNILDIEVYPSVVESVVGNVLILPVAFLAYEDKEKKIVRKFDDCTTLKPTVEIIEKHLLSLIEEGPYVPAFGKGCMTLQFKCKAPGYSRVNIYYDSKIGQDVITHKTTTVLACFKSLKPVHPVRVAVLPLGATKEIAFEGGPRRWPLYKDGHYAKLEASNPELINFEIIKDPIRYNKDLTVFRVVCKALGENTLTFKIGNEASATNPHPAKEETTIKFICSEPHSVHLKLPQKKNNNLLEDNIVKVPFYGEKLFSLDIWIKDEMGRKLSNISSLNVKFEKLDENLIEDSDSNELRSYENAVAGYRKVTRDYAEFKMTGNTGDLRVTANVKSYKAAVFKKLGISKPKREFKEVTATIDLKLAGLRDIMTGSYTKKEENNVAQSEEETCDEDSCNS</sequence>
<feature type="domain" description="NUP210 fourth Ig-like" evidence="7">
    <location>
        <begin position="356"/>
        <end position="434"/>
    </location>
</feature>
<dbReference type="Pfam" id="PF22969">
    <property type="entry name" value="Ig_NUP210_2nd"/>
    <property type="match status" value="1"/>
</dbReference>
<accession>A0AAV6TT97</accession>
<keyword evidence="9" id="KW-1185">Reference proteome</keyword>
<keyword evidence="2" id="KW-0732">Signal</keyword>
<evidence type="ECO:0000259" key="4">
    <source>
        <dbReference type="Pfam" id="PF22967"/>
    </source>
</evidence>
<dbReference type="PANTHER" id="PTHR23019:SF0">
    <property type="entry name" value="NUCLEAR PORE MEMBRANE GLYCOPROTEIN 210"/>
    <property type="match status" value="1"/>
</dbReference>
<evidence type="ECO:0000313" key="8">
    <source>
        <dbReference type="EMBL" id="KAG8174797.1"/>
    </source>
</evidence>
<evidence type="ECO:0000313" key="9">
    <source>
        <dbReference type="Proteomes" id="UP000827092"/>
    </source>
</evidence>
<reference evidence="8 9" key="1">
    <citation type="journal article" date="2022" name="Nat. Ecol. Evol.">
        <title>A masculinizing supergene underlies an exaggerated male reproductive morph in a spider.</title>
        <authorList>
            <person name="Hendrickx F."/>
            <person name="De Corte Z."/>
            <person name="Sonet G."/>
            <person name="Van Belleghem S.M."/>
            <person name="Kostlbacher S."/>
            <person name="Vangestel C."/>
        </authorList>
    </citation>
    <scope>NUCLEOTIDE SEQUENCE [LARGE SCALE GENOMIC DNA]</scope>
    <source>
        <strain evidence="8">W744_W776</strain>
    </source>
</reference>
<feature type="domain" description="NUP210 Ig-like" evidence="5">
    <location>
        <begin position="130"/>
        <end position="227"/>
    </location>
</feature>
<dbReference type="Pfam" id="PF24991">
    <property type="entry name" value="Ig_NUP210_4th"/>
    <property type="match status" value="1"/>
</dbReference>
<evidence type="ECO:0000256" key="2">
    <source>
        <dbReference type="SAM" id="SignalP"/>
    </source>
</evidence>
<gene>
    <name evidence="8" type="ORF">JTE90_021363</name>
</gene>
<dbReference type="Pfam" id="PF26182">
    <property type="entry name" value="Ig_NUP210_5th"/>
    <property type="match status" value="1"/>
</dbReference>
<feature type="domain" description="NUP210 Ig-like" evidence="3">
    <location>
        <begin position="660"/>
        <end position="761"/>
    </location>
</feature>
<dbReference type="AlphaFoldDB" id="A0AAV6TT97"/>
<organism evidence="8 9">
    <name type="scientific">Oedothorax gibbosus</name>
    <dbReference type="NCBI Taxonomy" id="931172"/>
    <lineage>
        <taxon>Eukaryota</taxon>
        <taxon>Metazoa</taxon>
        <taxon>Ecdysozoa</taxon>
        <taxon>Arthropoda</taxon>
        <taxon>Chelicerata</taxon>
        <taxon>Arachnida</taxon>
        <taxon>Araneae</taxon>
        <taxon>Araneomorphae</taxon>
        <taxon>Entelegynae</taxon>
        <taxon>Araneoidea</taxon>
        <taxon>Linyphiidae</taxon>
        <taxon>Erigoninae</taxon>
        <taxon>Oedothorax</taxon>
    </lineage>
</organism>
<evidence type="ECO:0000259" key="5">
    <source>
        <dbReference type="Pfam" id="PF22969"/>
    </source>
</evidence>
<dbReference type="Pfam" id="PF22967">
    <property type="entry name" value="Ig_NUP210_1st"/>
    <property type="match status" value="1"/>
</dbReference>
<feature type="signal peptide" evidence="2">
    <location>
        <begin position="1"/>
        <end position="19"/>
    </location>
</feature>
<dbReference type="GO" id="GO:0005643">
    <property type="term" value="C:nuclear pore"/>
    <property type="evidence" value="ECO:0007669"/>
    <property type="project" value="TreeGrafter"/>
</dbReference>
<dbReference type="Pfam" id="PF24935">
    <property type="entry name" value="Ig_NUP210_6th"/>
    <property type="match status" value="1"/>
</dbReference>
<dbReference type="InterPro" id="IPR056898">
    <property type="entry name" value="Ig_NUP210_6th"/>
</dbReference>
<dbReference type="EMBL" id="JAFNEN010001139">
    <property type="protein sequence ID" value="KAG8174797.1"/>
    <property type="molecule type" value="Genomic_DNA"/>
</dbReference>
<dbReference type="InterPro" id="IPR056897">
    <property type="entry name" value="Ig_NUP210_4th"/>
</dbReference>
<proteinExistence type="predicted"/>
<feature type="compositionally biased region" description="Acidic residues" evidence="1">
    <location>
        <begin position="922"/>
        <end position="934"/>
    </location>
</feature>
<feature type="domain" description="NUP210 Ig-like" evidence="4">
    <location>
        <begin position="26"/>
        <end position="114"/>
    </location>
</feature>
<comment type="caution">
    <text evidence="8">The sequence shown here is derived from an EMBL/GenBank/DDBJ whole genome shotgun (WGS) entry which is preliminary data.</text>
</comment>
<protein>
    <submittedName>
        <fullName evidence="8">Uncharacterized protein</fullName>
    </submittedName>
</protein>
<feature type="domain" description="NUP210 Ig-like" evidence="6">
    <location>
        <begin position="547"/>
        <end position="635"/>
    </location>
</feature>
<evidence type="ECO:0000259" key="3">
    <source>
        <dbReference type="Pfam" id="PF22962"/>
    </source>
</evidence>
<dbReference type="InterPro" id="IPR055096">
    <property type="entry name" value="Ig_NUP210_1st"/>
</dbReference>
<dbReference type="PANTHER" id="PTHR23019">
    <property type="entry name" value="NUCLEAR PORE MEMBRANE GLYCOPROTEIN GP210-RELATED"/>
    <property type="match status" value="1"/>
</dbReference>
<feature type="region of interest" description="Disordered" evidence="1">
    <location>
        <begin position="911"/>
        <end position="934"/>
    </location>
</feature>
<evidence type="ECO:0000256" key="1">
    <source>
        <dbReference type="SAM" id="MobiDB-lite"/>
    </source>
</evidence>
<dbReference type="Pfam" id="PF22962">
    <property type="entry name" value="Ig_NUP210_7th"/>
    <property type="match status" value="1"/>
</dbReference>
<dbReference type="InterPro" id="IPR055099">
    <property type="entry name" value="Ig_NUP210_7th"/>
</dbReference>
<feature type="chain" id="PRO_5043316531" evidence="2">
    <location>
        <begin position="20"/>
        <end position="934"/>
    </location>
</feature>